<reference evidence="1 2" key="1">
    <citation type="journal article" date="2014" name="Genome Announc.">
        <title>Complete Genome Sequence of Hyphomicrobium nitrativorans Strain NL23, a Denitrifying Bacterium Isolated from Biofilm of a Methanol-Fed Denitrification System Treating Seawater at the Montreal Biodome.</title>
        <authorList>
            <person name="Martineau C."/>
            <person name="Villeneuve C."/>
            <person name="Mauffrey F."/>
            <person name="Villemur R."/>
        </authorList>
    </citation>
    <scope>NUCLEOTIDE SEQUENCE [LARGE SCALE GENOMIC DNA]</scope>
    <source>
        <strain evidence="1">NL23</strain>
    </source>
</reference>
<organism evidence="1 2">
    <name type="scientific">Hyphomicrobium nitrativorans NL23</name>
    <dbReference type="NCBI Taxonomy" id="1029756"/>
    <lineage>
        <taxon>Bacteria</taxon>
        <taxon>Pseudomonadati</taxon>
        <taxon>Pseudomonadota</taxon>
        <taxon>Alphaproteobacteria</taxon>
        <taxon>Hyphomicrobiales</taxon>
        <taxon>Hyphomicrobiaceae</taxon>
        <taxon>Hyphomicrobium</taxon>
    </lineage>
</organism>
<dbReference type="AlphaFoldDB" id="V5SDM7"/>
<evidence type="ECO:0000313" key="1">
    <source>
        <dbReference type="EMBL" id="AHB48633.1"/>
    </source>
</evidence>
<dbReference type="PATRIC" id="fig|1029756.8.peg.2064"/>
<protein>
    <submittedName>
        <fullName evidence="1">Uncharacterized protein</fullName>
    </submittedName>
</protein>
<keyword evidence="2" id="KW-1185">Reference proteome</keyword>
<name>V5SDM7_9HYPH</name>
<dbReference type="Proteomes" id="UP000018542">
    <property type="component" value="Chromosome"/>
</dbReference>
<sequence>MIHWKPVAEYVEPNWLKDGTELPPFLFWRVKKGAVLGYVRDGELFDWKWIYVCDANKVTHFSEVNEPGDNVVDLESFRAQTGES</sequence>
<dbReference type="HOGENOM" id="CLU_2569225_0_0_5"/>
<proteinExistence type="predicted"/>
<accession>V5SDM7</accession>
<gene>
    <name evidence="1" type="ORF">W911_09915</name>
</gene>
<dbReference type="RefSeq" id="WP_023787344.1">
    <property type="nucleotide sequence ID" value="NC_022997.1"/>
</dbReference>
<dbReference type="OrthoDB" id="7933259at2"/>
<dbReference type="EMBL" id="CP006912">
    <property type="protein sequence ID" value="AHB48633.1"/>
    <property type="molecule type" value="Genomic_DNA"/>
</dbReference>
<dbReference type="STRING" id="1029756.W911_09915"/>
<evidence type="ECO:0000313" key="2">
    <source>
        <dbReference type="Proteomes" id="UP000018542"/>
    </source>
</evidence>
<dbReference type="KEGG" id="hni:W911_09915"/>